<dbReference type="EMBL" id="ADBL01001828">
    <property type="status" value="NOT_ANNOTATED_CDS"/>
    <property type="molecule type" value="Genomic_DNA"/>
</dbReference>
<feature type="compositionally biased region" description="Polar residues" evidence="1">
    <location>
        <begin position="235"/>
        <end position="246"/>
    </location>
</feature>
<sequence length="639" mass="67897">MGNPVGDGNMNRARGSQEHAATAAATPLQGLCRDVMGKAQDPLTLPQRPQHYSHVPRSEYIPGDVFGMSSGSFSRGSSTVGFQASAFFGLDGLQRRTQGWGKLVDGSRWPGDIWTIDGAVSLEQSSGGSDAGGKGSDEVSYGRVDADIKMTTEEVHKQKHSVGNTSTTSSPTENRTKQTPAVPVQDYKRSRDSPIGGTAAGGAWTQLPPGARAKDGDQPGPDRFDNGPVCAAEAAQSSNVPSSKAQVVQKEQEPQMGLQSPISSHPPSLALAKPYHHHAHFSSHKASQLDIASPSSISTRNSKPSGDRASKFPDPISPSRNSSIPAFQPSATTPSSSSANSWHSLSPNASSLPRHRADSSLHLDHHTKLASTSLFSQKHLPLHPENQDKMSANDHKVLSNNNPDDTFNAQGFAGMLPANRLEAIHANATTNVMPTGARINSFSSQGTSQMPANRLGETIGQANQTTFAEERLRELWAAGKEMMSGSARLHNTDSMRHQQGEHATSAGTNDDDIYNASDDEAKGAFSHQAERRFTGEIARTHLAGEIVRNNQGDYYLDRGNGRCTKLIPADMLPPLVDVPAIQLSAPGMTILPVPAVAGHGGRSVYHQPVQMATPFAAQTTDPGSSSLVPLRGSPDNVQV</sequence>
<feature type="region of interest" description="Disordered" evidence="1">
    <location>
        <begin position="1"/>
        <end position="25"/>
    </location>
</feature>
<feature type="region of interest" description="Disordered" evidence="1">
    <location>
        <begin position="617"/>
        <end position="639"/>
    </location>
</feature>
<evidence type="ECO:0000256" key="1">
    <source>
        <dbReference type="SAM" id="MobiDB-lite"/>
    </source>
</evidence>
<dbReference type="VEuPathDB" id="FungiDB:MAPG_07544"/>
<evidence type="ECO:0000313" key="3">
    <source>
        <dbReference type="EnsemblFungi" id="MAPG_07544T0"/>
    </source>
</evidence>
<reference evidence="2" key="3">
    <citation type="submission" date="2011-03" db="EMBL/GenBank/DDBJ databases">
        <title>Annotation of Magnaporthe poae ATCC 64411.</title>
        <authorList>
            <person name="Ma L.-J."/>
            <person name="Dead R."/>
            <person name="Young S.K."/>
            <person name="Zeng Q."/>
            <person name="Gargeya S."/>
            <person name="Fitzgerald M."/>
            <person name="Haas B."/>
            <person name="Abouelleil A."/>
            <person name="Alvarado L."/>
            <person name="Arachchi H.M."/>
            <person name="Berlin A."/>
            <person name="Brown A."/>
            <person name="Chapman S.B."/>
            <person name="Chen Z."/>
            <person name="Dunbar C."/>
            <person name="Freedman E."/>
            <person name="Gearin G."/>
            <person name="Gellesch M."/>
            <person name="Goldberg J."/>
            <person name="Griggs A."/>
            <person name="Gujja S."/>
            <person name="Heiman D."/>
            <person name="Howarth C."/>
            <person name="Larson L."/>
            <person name="Lui A."/>
            <person name="MacDonald P.J.P."/>
            <person name="Mehta T."/>
            <person name="Montmayeur A."/>
            <person name="Murphy C."/>
            <person name="Neiman D."/>
            <person name="Pearson M."/>
            <person name="Priest M."/>
            <person name="Roberts A."/>
            <person name="Saif S."/>
            <person name="Shea T."/>
            <person name="Shenoy N."/>
            <person name="Sisk P."/>
            <person name="Stolte C."/>
            <person name="Sykes S."/>
            <person name="Yandava C."/>
            <person name="Wortman J."/>
            <person name="Nusbaum C."/>
            <person name="Birren B."/>
        </authorList>
    </citation>
    <scope>NUCLEOTIDE SEQUENCE</scope>
    <source>
        <strain evidence="2">ATCC 64411</strain>
    </source>
</reference>
<dbReference type="AlphaFoldDB" id="A0A0C4E4Y8"/>
<protein>
    <submittedName>
        <fullName evidence="2 3">Uncharacterized protein</fullName>
    </submittedName>
</protein>
<keyword evidence="4" id="KW-1185">Reference proteome</keyword>
<reference evidence="2" key="2">
    <citation type="submission" date="2010-05" db="EMBL/GenBank/DDBJ databases">
        <title>The Genome Sequence of Magnaporthe poae strain ATCC 64411.</title>
        <authorList>
            <consortium name="The Broad Institute Genome Sequencing Platform"/>
            <consortium name="Broad Institute Genome Sequencing Center for Infectious Disease"/>
            <person name="Ma L.-J."/>
            <person name="Dead R."/>
            <person name="Young S."/>
            <person name="Zeng Q."/>
            <person name="Koehrsen M."/>
            <person name="Alvarado L."/>
            <person name="Berlin A."/>
            <person name="Chapman S.B."/>
            <person name="Chen Z."/>
            <person name="Freedman E."/>
            <person name="Gellesch M."/>
            <person name="Goldberg J."/>
            <person name="Griggs A."/>
            <person name="Gujja S."/>
            <person name="Heilman E.R."/>
            <person name="Heiman D."/>
            <person name="Hepburn T."/>
            <person name="Howarth C."/>
            <person name="Jen D."/>
            <person name="Larson L."/>
            <person name="Mehta T."/>
            <person name="Neiman D."/>
            <person name="Pearson M."/>
            <person name="Roberts A."/>
            <person name="Saif S."/>
            <person name="Shea T."/>
            <person name="Shenoy N."/>
            <person name="Sisk P."/>
            <person name="Stolte C."/>
            <person name="Sykes S."/>
            <person name="Walk T."/>
            <person name="White J."/>
            <person name="Yandava C."/>
            <person name="Haas B."/>
            <person name="Nusbaum C."/>
            <person name="Birren B."/>
        </authorList>
    </citation>
    <scope>NUCLEOTIDE SEQUENCE</scope>
    <source>
        <strain evidence="2">ATCC 64411</strain>
    </source>
</reference>
<dbReference type="OrthoDB" id="5355510at2759"/>
<feature type="compositionally biased region" description="Polar residues" evidence="1">
    <location>
        <begin position="257"/>
        <end position="266"/>
    </location>
</feature>
<feature type="compositionally biased region" description="Basic residues" evidence="1">
    <location>
        <begin position="274"/>
        <end position="283"/>
    </location>
</feature>
<dbReference type="Proteomes" id="UP000011715">
    <property type="component" value="Unassembled WGS sequence"/>
</dbReference>
<feature type="region of interest" description="Disordered" evidence="1">
    <location>
        <begin position="153"/>
        <end position="357"/>
    </location>
</feature>
<gene>
    <name evidence="2" type="ORF">MAPG_07544</name>
</gene>
<feature type="compositionally biased region" description="Polar residues" evidence="1">
    <location>
        <begin position="617"/>
        <end position="627"/>
    </location>
</feature>
<reference evidence="3" key="4">
    <citation type="journal article" date="2015" name="G3 (Bethesda)">
        <title>Genome sequences of three phytopathogenic species of the Magnaporthaceae family of fungi.</title>
        <authorList>
            <person name="Okagaki L.H."/>
            <person name="Nunes C.C."/>
            <person name="Sailsbery J."/>
            <person name="Clay B."/>
            <person name="Brown D."/>
            <person name="John T."/>
            <person name="Oh Y."/>
            <person name="Young N."/>
            <person name="Fitzgerald M."/>
            <person name="Haas B.J."/>
            <person name="Zeng Q."/>
            <person name="Young S."/>
            <person name="Adiconis X."/>
            <person name="Fan L."/>
            <person name="Levin J.Z."/>
            <person name="Mitchell T.K."/>
            <person name="Okubara P.A."/>
            <person name="Farman M.L."/>
            <person name="Kohn L.M."/>
            <person name="Birren B."/>
            <person name="Ma L.-J."/>
            <person name="Dean R.A."/>
        </authorList>
    </citation>
    <scope>NUCLEOTIDE SEQUENCE</scope>
    <source>
        <strain evidence="3">ATCC 64411 / 73-15</strain>
    </source>
</reference>
<evidence type="ECO:0000313" key="2">
    <source>
        <dbReference type="EMBL" id="KLU88559.1"/>
    </source>
</evidence>
<dbReference type="eggNOG" id="ENOG502ST3I">
    <property type="taxonomic scope" value="Eukaryota"/>
</dbReference>
<feature type="region of interest" description="Disordered" evidence="1">
    <location>
        <begin position="494"/>
        <end position="517"/>
    </location>
</feature>
<dbReference type="STRING" id="644358.A0A0C4E4Y8"/>
<organism evidence="3 4">
    <name type="scientific">Magnaporthiopsis poae (strain ATCC 64411 / 73-15)</name>
    <name type="common">Kentucky bluegrass fungus</name>
    <name type="synonym">Magnaporthe poae</name>
    <dbReference type="NCBI Taxonomy" id="644358"/>
    <lineage>
        <taxon>Eukaryota</taxon>
        <taxon>Fungi</taxon>
        <taxon>Dikarya</taxon>
        <taxon>Ascomycota</taxon>
        <taxon>Pezizomycotina</taxon>
        <taxon>Sordariomycetes</taxon>
        <taxon>Sordariomycetidae</taxon>
        <taxon>Magnaporthales</taxon>
        <taxon>Magnaporthaceae</taxon>
        <taxon>Magnaporthiopsis</taxon>
    </lineage>
</organism>
<evidence type="ECO:0000313" key="4">
    <source>
        <dbReference type="Proteomes" id="UP000011715"/>
    </source>
</evidence>
<name>A0A0C4E4Y8_MAGP6</name>
<dbReference type="EMBL" id="GL876971">
    <property type="protein sequence ID" value="KLU88559.1"/>
    <property type="molecule type" value="Genomic_DNA"/>
</dbReference>
<feature type="compositionally biased region" description="Basic and acidic residues" evidence="1">
    <location>
        <begin position="212"/>
        <end position="225"/>
    </location>
</feature>
<feature type="compositionally biased region" description="Polar residues" evidence="1">
    <location>
        <begin position="293"/>
        <end position="304"/>
    </location>
</feature>
<feature type="compositionally biased region" description="Low complexity" evidence="1">
    <location>
        <begin position="330"/>
        <end position="348"/>
    </location>
</feature>
<feature type="compositionally biased region" description="Polar residues" evidence="1">
    <location>
        <begin position="161"/>
        <end position="179"/>
    </location>
</feature>
<accession>A0A0C4E4Y8</accession>
<reference evidence="4" key="1">
    <citation type="submission" date="2010-05" db="EMBL/GenBank/DDBJ databases">
        <title>The genome sequence of Magnaporthe poae strain ATCC 64411.</title>
        <authorList>
            <person name="Ma L.-J."/>
            <person name="Dead R."/>
            <person name="Young S."/>
            <person name="Zeng Q."/>
            <person name="Koehrsen M."/>
            <person name="Alvarado L."/>
            <person name="Berlin A."/>
            <person name="Chapman S.B."/>
            <person name="Chen Z."/>
            <person name="Freedman E."/>
            <person name="Gellesch M."/>
            <person name="Goldberg J."/>
            <person name="Griggs A."/>
            <person name="Gujja S."/>
            <person name="Heilman E.R."/>
            <person name="Heiman D."/>
            <person name="Hepburn T."/>
            <person name="Howarth C."/>
            <person name="Jen D."/>
            <person name="Larson L."/>
            <person name="Mehta T."/>
            <person name="Neiman D."/>
            <person name="Pearson M."/>
            <person name="Roberts A."/>
            <person name="Saif S."/>
            <person name="Shea T."/>
            <person name="Shenoy N."/>
            <person name="Sisk P."/>
            <person name="Stolte C."/>
            <person name="Sykes S."/>
            <person name="Walk T."/>
            <person name="White J."/>
            <person name="Yandava C."/>
            <person name="Haas B."/>
            <person name="Nusbaum C."/>
            <person name="Birren B."/>
        </authorList>
    </citation>
    <scope>NUCLEOTIDE SEQUENCE [LARGE SCALE GENOMIC DNA]</scope>
    <source>
        <strain evidence="4">ATCC 64411 / 73-15</strain>
    </source>
</reference>
<dbReference type="EnsemblFungi" id="MAPG_07544T0">
    <property type="protein sequence ID" value="MAPG_07544T0"/>
    <property type="gene ID" value="MAPG_07544"/>
</dbReference>
<reference evidence="3" key="5">
    <citation type="submission" date="2015-06" db="UniProtKB">
        <authorList>
            <consortium name="EnsemblFungi"/>
        </authorList>
    </citation>
    <scope>IDENTIFICATION</scope>
    <source>
        <strain evidence="3">ATCC 64411</strain>
    </source>
</reference>
<proteinExistence type="predicted"/>